<dbReference type="GeneID" id="80927826"/>
<name>A0AA35JCD9_SACK1</name>
<reference evidence="1" key="1">
    <citation type="submission" date="2022-10" db="EMBL/GenBank/DDBJ databases">
        <authorList>
            <person name="Byrne P K."/>
        </authorList>
    </citation>
    <scope>NUCLEOTIDE SEQUENCE</scope>
    <source>
        <strain evidence="1">IFO1802</strain>
    </source>
</reference>
<evidence type="ECO:0000313" key="2">
    <source>
        <dbReference type="Proteomes" id="UP001162087"/>
    </source>
</evidence>
<dbReference type="AlphaFoldDB" id="A0AA35JCD9"/>
<dbReference type="Proteomes" id="UP001162087">
    <property type="component" value="Chromosome 16"/>
</dbReference>
<organism evidence="1 2">
    <name type="scientific">Saccharomyces kudriavzevii (strain ATCC MYA-4449 / AS 2.2408 / CBS 8840 / NBRC 1802 / NCYC 2889)</name>
    <name type="common">Yeast</name>
    <dbReference type="NCBI Taxonomy" id="226230"/>
    <lineage>
        <taxon>Eukaryota</taxon>
        <taxon>Fungi</taxon>
        <taxon>Dikarya</taxon>
        <taxon>Ascomycota</taxon>
        <taxon>Saccharomycotina</taxon>
        <taxon>Saccharomycetes</taxon>
        <taxon>Saccharomycetales</taxon>
        <taxon>Saccharomycetaceae</taxon>
        <taxon>Saccharomyces</taxon>
    </lineage>
</organism>
<dbReference type="EMBL" id="OX365911">
    <property type="protein sequence ID" value="CAI4054159.1"/>
    <property type="molecule type" value="Genomic_DNA"/>
</dbReference>
<proteinExistence type="predicted"/>
<accession>A0AA35JCD9</accession>
<dbReference type="RefSeq" id="XP_056085782.1">
    <property type="nucleotide sequence ID" value="XM_056232021.1"/>
</dbReference>
<sequence>MLNDRGQITIMPDHGCVIVPCMTNHYIKCLSVAGNVVVSLDQEPNEYGDGPDLYGNFYAANGPAEFASRGEYVTLQRPYFCRPFSLGTSMTSTELNSPQTTSAARTMNPMVSVQPLIHVKLLGILNKLNV</sequence>
<keyword evidence="2" id="KW-1185">Reference proteome</keyword>
<protein>
    <submittedName>
        <fullName evidence="1">Uncharacterized protein</fullName>
    </submittedName>
</protein>
<evidence type="ECO:0000313" key="1">
    <source>
        <dbReference type="EMBL" id="CAI4054159.1"/>
    </source>
</evidence>
<gene>
    <name evidence="1" type="primary">SKDI16G4240</name>
    <name evidence="1" type="ORF">SKDI_16G4240</name>
</gene>